<evidence type="ECO:0000256" key="10">
    <source>
        <dbReference type="ARBA" id="ARBA00023180"/>
    </source>
</evidence>
<keyword evidence="10" id="KW-0325">Glycoprotein</keyword>
<protein>
    <recommendedName>
        <fullName evidence="13">G-protein coupled receptors family 1 profile domain-containing protein</fullName>
    </recommendedName>
</protein>
<keyword evidence="2" id="KW-1003">Cell membrane</keyword>
<proteinExistence type="predicted"/>
<keyword evidence="5" id="KW-0552">Olfaction</keyword>
<feature type="non-terminal residue" evidence="14">
    <location>
        <position position="306"/>
    </location>
</feature>
<dbReference type="InterPro" id="IPR017452">
    <property type="entry name" value="GPCR_Rhodpsn_7TM"/>
</dbReference>
<keyword evidence="8 12" id="KW-0472">Membrane</keyword>
<evidence type="ECO:0000256" key="7">
    <source>
        <dbReference type="ARBA" id="ARBA00023040"/>
    </source>
</evidence>
<feature type="transmembrane region" description="Helical" evidence="12">
    <location>
        <begin position="103"/>
        <end position="120"/>
    </location>
</feature>
<reference evidence="14" key="1">
    <citation type="thesis" date="2020" institute="ProQuest LLC" country="789 East Eisenhower Parkway, Ann Arbor, MI, USA">
        <title>Comparative Genomics and Chromosome Evolution.</title>
        <authorList>
            <person name="Mudd A.B."/>
        </authorList>
    </citation>
    <scope>NUCLEOTIDE SEQUENCE</scope>
    <source>
        <strain evidence="14">237g6f4</strain>
        <tissue evidence="14">Blood</tissue>
    </source>
</reference>
<dbReference type="PRINTS" id="PR00245">
    <property type="entry name" value="OLFACTORYR"/>
</dbReference>
<keyword evidence="11" id="KW-0807">Transducer</keyword>
<dbReference type="Proteomes" id="UP000824782">
    <property type="component" value="Unassembled WGS sequence"/>
</dbReference>
<evidence type="ECO:0000256" key="9">
    <source>
        <dbReference type="ARBA" id="ARBA00023170"/>
    </source>
</evidence>
<evidence type="ECO:0000256" key="12">
    <source>
        <dbReference type="SAM" id="Phobius"/>
    </source>
</evidence>
<dbReference type="PRINTS" id="PR00237">
    <property type="entry name" value="GPCRRHODOPSN"/>
</dbReference>
<keyword evidence="9" id="KW-0675">Receptor</keyword>
<evidence type="ECO:0000313" key="14">
    <source>
        <dbReference type="EMBL" id="KAG8547383.1"/>
    </source>
</evidence>
<dbReference type="PROSITE" id="PS50262">
    <property type="entry name" value="G_PROTEIN_RECEP_F1_2"/>
    <property type="match status" value="1"/>
</dbReference>
<evidence type="ECO:0000256" key="8">
    <source>
        <dbReference type="ARBA" id="ARBA00023136"/>
    </source>
</evidence>
<evidence type="ECO:0000259" key="13">
    <source>
        <dbReference type="PROSITE" id="PS50262"/>
    </source>
</evidence>
<evidence type="ECO:0000256" key="3">
    <source>
        <dbReference type="ARBA" id="ARBA00022606"/>
    </source>
</evidence>
<feature type="transmembrane region" description="Helical" evidence="12">
    <location>
        <begin position="237"/>
        <end position="259"/>
    </location>
</feature>
<evidence type="ECO:0000256" key="11">
    <source>
        <dbReference type="ARBA" id="ARBA00023224"/>
    </source>
</evidence>
<comment type="caution">
    <text evidence="14">The sequence shown here is derived from an EMBL/GenBank/DDBJ whole genome shotgun (WGS) entry which is preliminary data.</text>
</comment>
<keyword evidence="15" id="KW-1185">Reference proteome</keyword>
<feature type="transmembrane region" description="Helical" evidence="12">
    <location>
        <begin position="200"/>
        <end position="225"/>
    </location>
</feature>
<comment type="subcellular location">
    <subcellularLocation>
        <location evidence="1">Cell membrane</location>
        <topology evidence="1">Multi-pass membrane protein</topology>
    </subcellularLocation>
</comment>
<dbReference type="InterPro" id="IPR000725">
    <property type="entry name" value="Olfact_rcpt"/>
</dbReference>
<feature type="domain" description="G-protein coupled receptors family 1 profile" evidence="13">
    <location>
        <begin position="41"/>
        <end position="288"/>
    </location>
</feature>
<evidence type="ECO:0000256" key="6">
    <source>
        <dbReference type="ARBA" id="ARBA00022989"/>
    </source>
</evidence>
<dbReference type="SUPFAM" id="SSF81321">
    <property type="entry name" value="Family A G protein-coupled receptor-like"/>
    <property type="match status" value="1"/>
</dbReference>
<dbReference type="GO" id="GO:0004984">
    <property type="term" value="F:olfactory receptor activity"/>
    <property type="evidence" value="ECO:0007669"/>
    <property type="project" value="InterPro"/>
</dbReference>
<dbReference type="InterPro" id="IPR000276">
    <property type="entry name" value="GPCR_Rhodpsn"/>
</dbReference>
<dbReference type="GO" id="GO:0005886">
    <property type="term" value="C:plasma membrane"/>
    <property type="evidence" value="ECO:0007669"/>
    <property type="project" value="UniProtKB-SubCell"/>
</dbReference>
<accession>A0AAV6ZGH9</accession>
<gene>
    <name evidence="14" type="ORF">GDO81_028463</name>
</gene>
<feature type="transmembrane region" description="Helical" evidence="12">
    <location>
        <begin position="21"/>
        <end position="53"/>
    </location>
</feature>
<dbReference type="EMBL" id="WNYA01000743">
    <property type="protein sequence ID" value="KAG8547383.1"/>
    <property type="molecule type" value="Genomic_DNA"/>
</dbReference>
<evidence type="ECO:0000256" key="1">
    <source>
        <dbReference type="ARBA" id="ARBA00004651"/>
    </source>
</evidence>
<name>A0AAV6ZGH9_ENGPU</name>
<evidence type="ECO:0000256" key="2">
    <source>
        <dbReference type="ARBA" id="ARBA00022475"/>
    </source>
</evidence>
<dbReference type="GO" id="GO:0004930">
    <property type="term" value="F:G protein-coupled receptor activity"/>
    <property type="evidence" value="ECO:0007669"/>
    <property type="project" value="UniProtKB-KW"/>
</dbReference>
<feature type="transmembrane region" description="Helical" evidence="12">
    <location>
        <begin position="132"/>
        <end position="155"/>
    </location>
</feature>
<organism evidence="14 15">
    <name type="scientific">Engystomops pustulosus</name>
    <name type="common">Tungara frog</name>
    <name type="synonym">Physalaemus pustulosus</name>
    <dbReference type="NCBI Taxonomy" id="76066"/>
    <lineage>
        <taxon>Eukaryota</taxon>
        <taxon>Metazoa</taxon>
        <taxon>Chordata</taxon>
        <taxon>Craniata</taxon>
        <taxon>Vertebrata</taxon>
        <taxon>Euteleostomi</taxon>
        <taxon>Amphibia</taxon>
        <taxon>Batrachia</taxon>
        <taxon>Anura</taxon>
        <taxon>Neobatrachia</taxon>
        <taxon>Hyloidea</taxon>
        <taxon>Leptodactylidae</taxon>
        <taxon>Leiuperinae</taxon>
        <taxon>Engystomops</taxon>
    </lineage>
</organism>
<evidence type="ECO:0000256" key="5">
    <source>
        <dbReference type="ARBA" id="ARBA00022725"/>
    </source>
</evidence>
<evidence type="ECO:0000313" key="15">
    <source>
        <dbReference type="Proteomes" id="UP000824782"/>
    </source>
</evidence>
<dbReference type="PANTHER" id="PTHR26453">
    <property type="entry name" value="OLFACTORY RECEPTOR"/>
    <property type="match status" value="1"/>
</dbReference>
<sequence length="306" mass="34760">MELGNQTMITEFILIGFSQNLQICIFLFILFFLIYILTILGNGFLICTVIVSPQLHTPMYYFLCNLSFLDLCYSSCSVPKLLIDVLSEKRRISVTMCITQMNIGLILGGIKCMLLAVMAYDRYIAICSPLHYTLIMSWRVCRYITVSMWVGSLIFSSFPTISRPLVFCAENKLNHFYCEVLLLLEVACGDLSFYKISIVVVGFFTLLSPPVFIVGSYICIIISIFKIRSPKVGAKAFSTCASHLTVVFLFFGTTMTAYIGQTISFSPYLKYISLIYIVVTPVLNPFIYSLRNNDVKKAFRKLLSRY</sequence>
<keyword evidence="3" id="KW-0716">Sensory transduction</keyword>
<dbReference type="Gene3D" id="1.20.1070.10">
    <property type="entry name" value="Rhodopsin 7-helix transmembrane proteins"/>
    <property type="match status" value="1"/>
</dbReference>
<dbReference type="FunFam" id="1.20.1070.10:FF:000010">
    <property type="entry name" value="Olfactory receptor"/>
    <property type="match status" value="1"/>
</dbReference>
<keyword evidence="7" id="KW-0297">G-protein coupled receptor</keyword>
<keyword evidence="6 12" id="KW-1133">Transmembrane helix</keyword>
<dbReference type="Pfam" id="PF13853">
    <property type="entry name" value="7tm_4"/>
    <property type="match status" value="1"/>
</dbReference>
<dbReference type="AlphaFoldDB" id="A0AAV6ZGH9"/>
<feature type="transmembrane region" description="Helical" evidence="12">
    <location>
        <begin position="271"/>
        <end position="290"/>
    </location>
</feature>
<evidence type="ECO:0000256" key="4">
    <source>
        <dbReference type="ARBA" id="ARBA00022692"/>
    </source>
</evidence>
<dbReference type="SMART" id="SM01381">
    <property type="entry name" value="7TM_GPCR_Srsx"/>
    <property type="match status" value="1"/>
</dbReference>
<keyword evidence="4 12" id="KW-0812">Transmembrane</keyword>